<dbReference type="CDD" id="cd14797">
    <property type="entry name" value="DUF302"/>
    <property type="match status" value="1"/>
</dbReference>
<dbReference type="SUPFAM" id="SSF103247">
    <property type="entry name" value="TT1751-like"/>
    <property type="match status" value="1"/>
</dbReference>
<sequence length="191" mass="21481">MHVMKIRFDLVFLCVIVFSMAACSVTKPILASKEQMLVGQIRPGMPAIDPNTAIYELPVNSGVSYQDVVESLKSISEGLNFVNPANFPIGEHMKLRGLDPQGVKEVHSFCNLSMGTEIILDHPEFLVFAPCRIAIYEKLDEHKQLKLYIAMDRPTFDLQSIKSPTVRAKKSAQELETKLLEIMDRARKGDF</sequence>
<dbReference type="InterPro" id="IPR005180">
    <property type="entry name" value="DUF302"/>
</dbReference>
<evidence type="ECO:0000313" key="3">
    <source>
        <dbReference type="Proteomes" id="UP000264313"/>
    </source>
</evidence>
<evidence type="ECO:0000313" key="2">
    <source>
        <dbReference type="EMBL" id="HBA09722.1"/>
    </source>
</evidence>
<protein>
    <recommendedName>
        <fullName evidence="1">DUF302 domain-containing protein</fullName>
    </recommendedName>
</protein>
<reference evidence="2 3" key="1">
    <citation type="journal article" date="2018" name="Nat. Biotechnol.">
        <title>A standardized bacterial taxonomy based on genome phylogeny substantially revises the tree of life.</title>
        <authorList>
            <person name="Parks D.H."/>
            <person name="Chuvochina M."/>
            <person name="Waite D.W."/>
            <person name="Rinke C."/>
            <person name="Skarshewski A."/>
            <person name="Chaumeil P.A."/>
            <person name="Hugenholtz P."/>
        </authorList>
    </citation>
    <scope>NUCLEOTIDE SEQUENCE [LARGE SCALE GENOMIC DNA]</scope>
    <source>
        <strain evidence="2">UBA9958</strain>
    </source>
</reference>
<dbReference type="Pfam" id="PF03625">
    <property type="entry name" value="DUF302"/>
    <property type="match status" value="1"/>
</dbReference>
<dbReference type="STRING" id="1132855.GCA_000384255_01712"/>
<dbReference type="InterPro" id="IPR035923">
    <property type="entry name" value="TT1751-like_sf"/>
</dbReference>
<dbReference type="PROSITE" id="PS51257">
    <property type="entry name" value="PROKAR_LIPOPROTEIN"/>
    <property type="match status" value="1"/>
</dbReference>
<organism evidence="2 3">
    <name type="scientific">Methylotenera mobilis</name>
    <dbReference type="NCBI Taxonomy" id="359408"/>
    <lineage>
        <taxon>Bacteria</taxon>
        <taxon>Pseudomonadati</taxon>
        <taxon>Pseudomonadota</taxon>
        <taxon>Betaproteobacteria</taxon>
        <taxon>Nitrosomonadales</taxon>
        <taxon>Methylophilaceae</taxon>
        <taxon>Methylotenera</taxon>
    </lineage>
</organism>
<proteinExistence type="predicted"/>
<dbReference type="AlphaFoldDB" id="A0A351RCF1"/>
<dbReference type="EMBL" id="DNAA01000221">
    <property type="protein sequence ID" value="HBA09722.1"/>
    <property type="molecule type" value="Genomic_DNA"/>
</dbReference>
<dbReference type="Proteomes" id="UP000264313">
    <property type="component" value="Unassembled WGS sequence"/>
</dbReference>
<feature type="domain" description="DUF302" evidence="1">
    <location>
        <begin position="106"/>
        <end position="140"/>
    </location>
</feature>
<accession>A0A351RCF1</accession>
<evidence type="ECO:0000259" key="1">
    <source>
        <dbReference type="Pfam" id="PF03625"/>
    </source>
</evidence>
<gene>
    <name evidence="2" type="ORF">DCW48_09345</name>
</gene>
<comment type="caution">
    <text evidence="2">The sequence shown here is derived from an EMBL/GenBank/DDBJ whole genome shotgun (WGS) entry which is preliminary data.</text>
</comment>
<name>A0A351RCF1_9PROT</name>
<dbReference type="Gene3D" id="3.30.310.70">
    <property type="entry name" value="TT1751-like domain"/>
    <property type="match status" value="1"/>
</dbReference>